<dbReference type="SUPFAM" id="SSF100950">
    <property type="entry name" value="NagB/RpiA/CoA transferase-like"/>
    <property type="match status" value="1"/>
</dbReference>
<protein>
    <recommendedName>
        <fullName evidence="2">LUD domain-containing protein</fullName>
    </recommendedName>
</protein>
<dbReference type="Gene3D" id="3.40.50.10420">
    <property type="entry name" value="NagB/RpiA/CoA transferase-like"/>
    <property type="match status" value="1"/>
</dbReference>
<evidence type="ECO:0000313" key="3">
    <source>
        <dbReference type="EMBL" id="SUZ51637.1"/>
    </source>
</evidence>
<dbReference type="Pfam" id="PF02589">
    <property type="entry name" value="LUD_dom"/>
    <property type="match status" value="1"/>
</dbReference>
<dbReference type="InterPro" id="IPR037171">
    <property type="entry name" value="NagB/RpiA_transferase-like"/>
</dbReference>
<feature type="compositionally biased region" description="Low complexity" evidence="1">
    <location>
        <begin position="1"/>
        <end position="10"/>
    </location>
</feature>
<evidence type="ECO:0000259" key="2">
    <source>
        <dbReference type="Pfam" id="PF02589"/>
    </source>
</evidence>
<dbReference type="AlphaFoldDB" id="A0A381NAU6"/>
<gene>
    <name evidence="3" type="ORF">METZ01_LOCUS4491</name>
</gene>
<feature type="region of interest" description="Disordered" evidence="1">
    <location>
        <begin position="1"/>
        <end position="26"/>
    </location>
</feature>
<dbReference type="InterPro" id="IPR003741">
    <property type="entry name" value="LUD_dom"/>
</dbReference>
<proteinExistence type="predicted"/>
<dbReference type="EMBL" id="UINC01000232">
    <property type="protein sequence ID" value="SUZ51637.1"/>
    <property type="molecule type" value="Genomic_DNA"/>
</dbReference>
<sequence length="203" mass="23474">MKKFIKSFFNKSEKEDSEENEDGKYMPEAKAPIEERFTFNFTENGGKFLYCETKSECDTFFSQIIEENKWNDVEILCYDDSLLDFFSEKDRLNVSKTNLNSRFFLTRCEFLVAKDGSLLICAEQIKSHKVNDLPQNFIVFAKISQFTETLSGGLNGIKSNYPNNLPTNITTIKNFNSQEKENTNFLTYGSAAKNLYLLLLEDL</sequence>
<reference evidence="3" key="1">
    <citation type="submission" date="2018-05" db="EMBL/GenBank/DDBJ databases">
        <authorList>
            <person name="Lanie J.A."/>
            <person name="Ng W.-L."/>
            <person name="Kazmierczak K.M."/>
            <person name="Andrzejewski T.M."/>
            <person name="Davidsen T.M."/>
            <person name="Wayne K.J."/>
            <person name="Tettelin H."/>
            <person name="Glass J.I."/>
            <person name="Rusch D."/>
            <person name="Podicherti R."/>
            <person name="Tsui H.-C.T."/>
            <person name="Winkler M.E."/>
        </authorList>
    </citation>
    <scope>NUCLEOTIDE SEQUENCE</scope>
</reference>
<accession>A0A381NAU6</accession>
<evidence type="ECO:0000256" key="1">
    <source>
        <dbReference type="SAM" id="MobiDB-lite"/>
    </source>
</evidence>
<dbReference type="InterPro" id="IPR024185">
    <property type="entry name" value="FTHF_cligase-like_sf"/>
</dbReference>
<name>A0A381NAU6_9ZZZZ</name>
<organism evidence="3">
    <name type="scientific">marine metagenome</name>
    <dbReference type="NCBI Taxonomy" id="408172"/>
    <lineage>
        <taxon>unclassified sequences</taxon>
        <taxon>metagenomes</taxon>
        <taxon>ecological metagenomes</taxon>
    </lineage>
</organism>
<feature type="domain" description="LUD" evidence="2">
    <location>
        <begin position="35"/>
        <end position="190"/>
    </location>
</feature>